<comment type="caution">
    <text evidence="3">The sequence shown here is derived from an EMBL/GenBank/DDBJ whole genome shotgun (WGS) entry which is preliminary data.</text>
</comment>
<dbReference type="Pfam" id="PF01272">
    <property type="entry name" value="GreA_GreB"/>
    <property type="match status" value="1"/>
</dbReference>
<evidence type="ECO:0000313" key="4">
    <source>
        <dbReference type="Proteomes" id="UP000613160"/>
    </source>
</evidence>
<dbReference type="Pfam" id="PF14760">
    <property type="entry name" value="Rnk_N"/>
    <property type="match status" value="1"/>
</dbReference>
<dbReference type="EMBL" id="BMJJ01000014">
    <property type="protein sequence ID" value="GGD37272.1"/>
    <property type="molecule type" value="Genomic_DNA"/>
</dbReference>
<reference evidence="3" key="2">
    <citation type="submission" date="2020-09" db="EMBL/GenBank/DDBJ databases">
        <authorList>
            <person name="Sun Q."/>
            <person name="Zhou Y."/>
        </authorList>
    </citation>
    <scope>NUCLEOTIDE SEQUENCE</scope>
    <source>
        <strain evidence="3">CGMCC 1.15493</strain>
    </source>
</reference>
<name>A0A916YBP8_9HYPH</name>
<dbReference type="GO" id="GO:0070063">
    <property type="term" value="F:RNA polymerase binding"/>
    <property type="evidence" value="ECO:0007669"/>
    <property type="project" value="InterPro"/>
</dbReference>
<protein>
    <submittedName>
        <fullName evidence="3">Nucleoside diphosphate kinase regulator</fullName>
    </submittedName>
</protein>
<dbReference type="InterPro" id="IPR023459">
    <property type="entry name" value="Tscrpt_elong_fac_GreA/B_fam"/>
</dbReference>
<dbReference type="RefSeq" id="WP_188854717.1">
    <property type="nucleotide sequence ID" value="NZ_BMJJ01000014.1"/>
</dbReference>
<proteinExistence type="predicted"/>
<dbReference type="PANTHER" id="PTHR30437">
    <property type="entry name" value="TRANSCRIPTION ELONGATION FACTOR GREA"/>
    <property type="match status" value="1"/>
</dbReference>
<organism evidence="3 4">
    <name type="scientific">Aureimonas glaciei</name>
    <dbReference type="NCBI Taxonomy" id="1776957"/>
    <lineage>
        <taxon>Bacteria</taxon>
        <taxon>Pseudomonadati</taxon>
        <taxon>Pseudomonadota</taxon>
        <taxon>Alphaproteobacteria</taxon>
        <taxon>Hyphomicrobiales</taxon>
        <taxon>Aurantimonadaceae</taxon>
        <taxon>Aureimonas</taxon>
    </lineage>
</organism>
<keyword evidence="3" id="KW-0808">Transferase</keyword>
<keyword evidence="3" id="KW-0418">Kinase</keyword>
<feature type="domain" description="Regulator of nucleoside diphosphate kinase N-terminal" evidence="2">
    <location>
        <begin position="11"/>
        <end position="51"/>
    </location>
</feature>
<dbReference type="GO" id="GO:0032784">
    <property type="term" value="P:regulation of DNA-templated transcription elongation"/>
    <property type="evidence" value="ECO:0007669"/>
    <property type="project" value="InterPro"/>
</dbReference>
<dbReference type="PANTHER" id="PTHR30437:SF5">
    <property type="entry name" value="REGULATOR OF NUCLEOSIDE DIPHOSPHATE KINASE"/>
    <property type="match status" value="1"/>
</dbReference>
<keyword evidence="4" id="KW-1185">Reference proteome</keyword>
<evidence type="ECO:0000313" key="3">
    <source>
        <dbReference type="EMBL" id="GGD37272.1"/>
    </source>
</evidence>
<dbReference type="AlphaFoldDB" id="A0A916YBP8"/>
<dbReference type="SUPFAM" id="SSF54534">
    <property type="entry name" value="FKBP-like"/>
    <property type="match status" value="1"/>
</dbReference>
<feature type="domain" description="Transcription elongation factor GreA/GreB C-terminal" evidence="1">
    <location>
        <begin position="59"/>
        <end position="131"/>
    </location>
</feature>
<dbReference type="InterPro" id="IPR001437">
    <property type="entry name" value="Tscrpt_elong_fac_GreA/B_C"/>
</dbReference>
<dbReference type="Gene3D" id="1.10.286.20">
    <property type="match status" value="1"/>
</dbReference>
<reference evidence="3" key="1">
    <citation type="journal article" date="2014" name="Int. J. Syst. Evol. Microbiol.">
        <title>Complete genome sequence of Corynebacterium casei LMG S-19264T (=DSM 44701T), isolated from a smear-ripened cheese.</title>
        <authorList>
            <consortium name="US DOE Joint Genome Institute (JGI-PGF)"/>
            <person name="Walter F."/>
            <person name="Albersmeier A."/>
            <person name="Kalinowski J."/>
            <person name="Ruckert C."/>
        </authorList>
    </citation>
    <scope>NUCLEOTIDE SEQUENCE</scope>
    <source>
        <strain evidence="3">CGMCC 1.15493</strain>
    </source>
</reference>
<dbReference type="Proteomes" id="UP000613160">
    <property type="component" value="Unassembled WGS sequence"/>
</dbReference>
<accession>A0A916YBP8</accession>
<dbReference type="InterPro" id="IPR029462">
    <property type="entry name" value="Rnk_N"/>
</dbReference>
<dbReference type="GO" id="GO:0003677">
    <property type="term" value="F:DNA binding"/>
    <property type="evidence" value="ECO:0007669"/>
    <property type="project" value="InterPro"/>
</dbReference>
<dbReference type="Gene3D" id="3.10.50.30">
    <property type="entry name" value="Transcription elongation factor, GreA/GreB, C-terminal domain"/>
    <property type="match status" value="1"/>
</dbReference>
<dbReference type="NCBIfam" id="NF004396">
    <property type="entry name" value="PRK05753.1"/>
    <property type="match status" value="1"/>
</dbReference>
<dbReference type="GO" id="GO:0006354">
    <property type="term" value="P:DNA-templated transcription elongation"/>
    <property type="evidence" value="ECO:0007669"/>
    <property type="project" value="TreeGrafter"/>
</dbReference>
<dbReference type="GO" id="GO:0016301">
    <property type="term" value="F:kinase activity"/>
    <property type="evidence" value="ECO:0007669"/>
    <property type="project" value="UniProtKB-KW"/>
</dbReference>
<evidence type="ECO:0000259" key="1">
    <source>
        <dbReference type="Pfam" id="PF01272"/>
    </source>
</evidence>
<gene>
    <name evidence="3" type="primary">rnk</name>
    <name evidence="3" type="ORF">GCM10011335_45110</name>
</gene>
<evidence type="ECO:0000259" key="2">
    <source>
        <dbReference type="Pfam" id="PF14760"/>
    </source>
</evidence>
<dbReference type="InterPro" id="IPR036953">
    <property type="entry name" value="GreA/GreB_C_sf"/>
</dbReference>
<sequence length="141" mass="15162">MRHQQNGSRLPRISITEKDHASLSMLANAALERSPKVAEELLNELDRARVVSERAARPNVVRMGSGLTYRADDGTERTVTLVYPAEADISQGRVSIMTPVGAALIGLSEGQSIVWNTRAGKKQTLTVLAVTAPGDQLARTG</sequence>